<dbReference type="GeneID" id="63854068"/>
<accession>A0A9P4L849</accession>
<dbReference type="AlphaFoldDB" id="A0A9P4L849"/>
<name>A0A9P4L849_9PLEO</name>
<feature type="compositionally biased region" description="Low complexity" evidence="1">
    <location>
        <begin position="313"/>
        <end position="323"/>
    </location>
</feature>
<feature type="compositionally biased region" description="Polar residues" evidence="1">
    <location>
        <begin position="604"/>
        <end position="617"/>
    </location>
</feature>
<evidence type="ECO:0000256" key="1">
    <source>
        <dbReference type="SAM" id="MobiDB-lite"/>
    </source>
</evidence>
<evidence type="ECO:0000313" key="2">
    <source>
        <dbReference type="EMBL" id="KAF1844939.1"/>
    </source>
</evidence>
<feature type="compositionally biased region" description="Basic residues" evidence="1">
    <location>
        <begin position="622"/>
        <end position="631"/>
    </location>
</feature>
<comment type="caution">
    <text evidence="2">The sequence shown here is derived from an EMBL/GenBank/DDBJ whole genome shotgun (WGS) entry which is preliminary data.</text>
</comment>
<feature type="compositionally biased region" description="Basic and acidic residues" evidence="1">
    <location>
        <begin position="515"/>
        <end position="524"/>
    </location>
</feature>
<keyword evidence="3" id="KW-1185">Reference proteome</keyword>
<dbReference type="RefSeq" id="XP_040787502.1">
    <property type="nucleotide sequence ID" value="XM_040936818.1"/>
</dbReference>
<sequence>MSHNILNRLAKSGVSGGSMLSASAPIMTALAQQNQAKSQPLPLSTVAKLLTRFLFGEIQLPPVLQQYGQLMLVFTGGAAIASSLYYFFQNHKENRAKVQLAVFHVIRMVENLPDLQAQLQDPRALIAQMDKEVTRMIGLHLSKTEAGSAMVELKRKVWAVADEKMKNEKRMKKDGETIQEAEATISGLFAPAEVRVQAPYQSEIPQIVIRSPSTENDIQMQLQEAVEDEEEVSDVSMLDIDDKKSVQKSPSPKHRSAYTSPAQAPLSTSSPARSLYTSPNQPPQSSQGRSTYRYPSSSESGEGPPSPTPAPRPRNTTPQTARTSYGFSYDDDELYSSVSASSSIKTSPAEQQPQQPQQPPIPRFIKKPRNILQAAILRAFDPNALGNRPYESPVLGKLKGMQSPRQIEVEAPPVSIATKTGGKLTGTPLTCIHESDSPQESPLPGTAEYRVSESRTFYKNVVDAREKRRLVKRLLRPEAVIEHGQIQSPAPVGFKEIASGQEWPVPVSTSSSQSEDDKSREHGHNSPIAPFDGPPTATPISPIIYAPPSDVELQEVPSPISDPAPSSTVIEAKTAGITVISTVQHSGPQTPTPAYTPPRVVASPSPTTLAKVSSKARTPSPPKRKQGRSRKVVGELQTPSQVQTPGTRQSARKSAYKGMYGK</sequence>
<evidence type="ECO:0000313" key="3">
    <source>
        <dbReference type="Proteomes" id="UP000800039"/>
    </source>
</evidence>
<dbReference type="OrthoDB" id="3691606at2759"/>
<protein>
    <submittedName>
        <fullName evidence="2">Uncharacterized protein</fullName>
    </submittedName>
</protein>
<feature type="region of interest" description="Disordered" evidence="1">
    <location>
        <begin position="225"/>
        <end position="367"/>
    </location>
</feature>
<dbReference type="Proteomes" id="UP000800039">
    <property type="component" value="Unassembled WGS sequence"/>
</dbReference>
<organism evidence="2 3">
    <name type="scientific">Cucurbitaria berberidis CBS 394.84</name>
    <dbReference type="NCBI Taxonomy" id="1168544"/>
    <lineage>
        <taxon>Eukaryota</taxon>
        <taxon>Fungi</taxon>
        <taxon>Dikarya</taxon>
        <taxon>Ascomycota</taxon>
        <taxon>Pezizomycotina</taxon>
        <taxon>Dothideomycetes</taxon>
        <taxon>Pleosporomycetidae</taxon>
        <taxon>Pleosporales</taxon>
        <taxon>Pleosporineae</taxon>
        <taxon>Cucurbitariaceae</taxon>
        <taxon>Cucurbitaria</taxon>
    </lineage>
</organism>
<dbReference type="EMBL" id="ML976616">
    <property type="protein sequence ID" value="KAF1844939.1"/>
    <property type="molecule type" value="Genomic_DNA"/>
</dbReference>
<feature type="region of interest" description="Disordered" evidence="1">
    <location>
        <begin position="483"/>
        <end position="662"/>
    </location>
</feature>
<proteinExistence type="predicted"/>
<reference evidence="2" key="1">
    <citation type="submission" date="2020-01" db="EMBL/GenBank/DDBJ databases">
        <authorList>
            <consortium name="DOE Joint Genome Institute"/>
            <person name="Haridas S."/>
            <person name="Albert R."/>
            <person name="Binder M."/>
            <person name="Bloem J."/>
            <person name="Labutti K."/>
            <person name="Salamov A."/>
            <person name="Andreopoulos B."/>
            <person name="Baker S.E."/>
            <person name="Barry K."/>
            <person name="Bills G."/>
            <person name="Bluhm B.H."/>
            <person name="Cannon C."/>
            <person name="Castanera R."/>
            <person name="Culley D.E."/>
            <person name="Daum C."/>
            <person name="Ezra D."/>
            <person name="Gonzalez J.B."/>
            <person name="Henrissat B."/>
            <person name="Kuo A."/>
            <person name="Liang C."/>
            <person name="Lipzen A."/>
            <person name="Lutzoni F."/>
            <person name="Magnuson J."/>
            <person name="Mondo S."/>
            <person name="Nolan M."/>
            <person name="Ohm R."/>
            <person name="Pangilinan J."/>
            <person name="Park H.-J."/>
            <person name="Ramirez L."/>
            <person name="Alfaro M."/>
            <person name="Sun H."/>
            <person name="Tritt A."/>
            <person name="Yoshinaga Y."/>
            <person name="Zwiers L.-H."/>
            <person name="Turgeon B.G."/>
            <person name="Goodwin S.B."/>
            <person name="Spatafora J.W."/>
            <person name="Crous P.W."/>
            <person name="Grigoriev I.V."/>
        </authorList>
    </citation>
    <scope>NUCLEOTIDE SEQUENCE</scope>
    <source>
        <strain evidence="2">CBS 394.84</strain>
    </source>
</reference>
<feature type="compositionally biased region" description="Polar residues" evidence="1">
    <location>
        <begin position="579"/>
        <end position="589"/>
    </location>
</feature>
<feature type="compositionally biased region" description="Polar residues" evidence="1">
    <location>
        <begin position="257"/>
        <end position="294"/>
    </location>
</feature>
<feature type="compositionally biased region" description="Polar residues" evidence="1">
    <location>
        <begin position="637"/>
        <end position="649"/>
    </location>
</feature>
<gene>
    <name evidence="2" type="ORF">K460DRAFT_405217</name>
</gene>
<feature type="compositionally biased region" description="Low complexity" evidence="1">
    <location>
        <begin position="336"/>
        <end position="355"/>
    </location>
</feature>